<proteinExistence type="predicted"/>
<dbReference type="SUPFAM" id="SSF55298">
    <property type="entry name" value="YjgF-like"/>
    <property type="match status" value="1"/>
</dbReference>
<dbReference type="EMBL" id="FNZQ01000001">
    <property type="protein sequence ID" value="SEK61372.1"/>
    <property type="molecule type" value="Genomic_DNA"/>
</dbReference>
<dbReference type="InterPro" id="IPR006175">
    <property type="entry name" value="YjgF/YER057c/UK114"/>
</dbReference>
<dbReference type="InterPro" id="IPR035959">
    <property type="entry name" value="RutC-like_sf"/>
</dbReference>
<dbReference type="PANTHER" id="PTHR47328">
    <property type="match status" value="1"/>
</dbReference>
<dbReference type="InterPro" id="IPR035709">
    <property type="entry name" value="YoaB-like"/>
</dbReference>
<dbReference type="Proteomes" id="UP000199283">
    <property type="component" value="Unassembled WGS sequence"/>
</dbReference>
<name>A0A1H7IHP5_9RHOB</name>
<gene>
    <name evidence="1" type="ORF">SAMN04488526_1033</name>
</gene>
<organism evidence="1 2">
    <name type="scientific">Jannaschia helgolandensis</name>
    <dbReference type="NCBI Taxonomy" id="188906"/>
    <lineage>
        <taxon>Bacteria</taxon>
        <taxon>Pseudomonadati</taxon>
        <taxon>Pseudomonadota</taxon>
        <taxon>Alphaproteobacteria</taxon>
        <taxon>Rhodobacterales</taxon>
        <taxon>Roseobacteraceae</taxon>
        <taxon>Jannaschia</taxon>
    </lineage>
</organism>
<dbReference type="OrthoDB" id="9803101at2"/>
<reference evidence="1 2" key="1">
    <citation type="submission" date="2016-10" db="EMBL/GenBank/DDBJ databases">
        <authorList>
            <person name="de Groot N.N."/>
        </authorList>
    </citation>
    <scope>NUCLEOTIDE SEQUENCE [LARGE SCALE GENOMIC DNA]</scope>
    <source>
        <strain evidence="1 2">DSM 14858</strain>
    </source>
</reference>
<dbReference type="PANTHER" id="PTHR47328:SF1">
    <property type="entry name" value="RUTC FAMILY PROTEIN YOAB"/>
    <property type="match status" value="1"/>
</dbReference>
<sequence length="115" mass="12517">MTIARSHTTQRMSQIVRHGDTIYLAGQVGDGVSVADQTRSCLNKVDALLAEAGSDRDHLLQVIIWMADMADFHEMNAVWDDWVPAGQAPARATGEARLATLQFKVEIIVIAAAKS</sequence>
<evidence type="ECO:0000313" key="2">
    <source>
        <dbReference type="Proteomes" id="UP000199283"/>
    </source>
</evidence>
<accession>A0A1H7IHP5</accession>
<dbReference type="CDD" id="cd06150">
    <property type="entry name" value="YjgF_YER057c_UK114_like_2"/>
    <property type="match status" value="1"/>
</dbReference>
<dbReference type="STRING" id="188906.SAMN04488526_1033"/>
<keyword evidence="2" id="KW-1185">Reference proteome</keyword>
<protein>
    <submittedName>
        <fullName evidence="1">Enamine deaminase RidA, house cleaning of reactive enamine intermediates, YjgF/YER057c/UK114 family</fullName>
    </submittedName>
</protein>
<dbReference type="Gene3D" id="3.30.1330.40">
    <property type="entry name" value="RutC-like"/>
    <property type="match status" value="1"/>
</dbReference>
<dbReference type="RefSeq" id="WP_092760346.1">
    <property type="nucleotide sequence ID" value="NZ_FNZQ01000001.1"/>
</dbReference>
<dbReference type="Pfam" id="PF01042">
    <property type="entry name" value="Ribonuc_L-PSP"/>
    <property type="match status" value="1"/>
</dbReference>
<evidence type="ECO:0000313" key="1">
    <source>
        <dbReference type="EMBL" id="SEK61372.1"/>
    </source>
</evidence>
<dbReference type="AlphaFoldDB" id="A0A1H7IHP5"/>